<organism evidence="2 3">
    <name type="scientific">Favolaschia claudopus</name>
    <dbReference type="NCBI Taxonomy" id="2862362"/>
    <lineage>
        <taxon>Eukaryota</taxon>
        <taxon>Fungi</taxon>
        <taxon>Dikarya</taxon>
        <taxon>Basidiomycota</taxon>
        <taxon>Agaricomycotina</taxon>
        <taxon>Agaricomycetes</taxon>
        <taxon>Agaricomycetidae</taxon>
        <taxon>Agaricales</taxon>
        <taxon>Marasmiineae</taxon>
        <taxon>Mycenaceae</taxon>
        <taxon>Favolaschia</taxon>
    </lineage>
</organism>
<evidence type="ECO:0000256" key="1">
    <source>
        <dbReference type="SAM" id="MobiDB-lite"/>
    </source>
</evidence>
<evidence type="ECO:0000313" key="2">
    <source>
        <dbReference type="EMBL" id="KAK7027792.1"/>
    </source>
</evidence>
<keyword evidence="3" id="KW-1185">Reference proteome</keyword>
<dbReference type="EMBL" id="JAWWNJ010000029">
    <property type="protein sequence ID" value="KAK7027792.1"/>
    <property type="molecule type" value="Genomic_DNA"/>
</dbReference>
<feature type="region of interest" description="Disordered" evidence="1">
    <location>
        <begin position="34"/>
        <end position="85"/>
    </location>
</feature>
<dbReference type="AlphaFoldDB" id="A0AAW0BMR7"/>
<gene>
    <name evidence="2" type="ORF">R3P38DRAFT_951003</name>
</gene>
<proteinExistence type="predicted"/>
<name>A0AAW0BMR7_9AGAR</name>
<evidence type="ECO:0000313" key="3">
    <source>
        <dbReference type="Proteomes" id="UP001362999"/>
    </source>
</evidence>
<comment type="caution">
    <text evidence="2">The sequence shown here is derived from an EMBL/GenBank/DDBJ whole genome shotgun (WGS) entry which is preliminary data.</text>
</comment>
<accession>A0AAW0BMR7</accession>
<reference evidence="2 3" key="1">
    <citation type="journal article" date="2024" name="J Genomics">
        <title>Draft genome sequencing and assembly of Favolaschia claudopus CIRM-BRFM 2984 isolated from oak limbs.</title>
        <authorList>
            <person name="Navarro D."/>
            <person name="Drula E."/>
            <person name="Chaduli D."/>
            <person name="Cazenave R."/>
            <person name="Ahrendt S."/>
            <person name="Wang J."/>
            <person name="Lipzen A."/>
            <person name="Daum C."/>
            <person name="Barry K."/>
            <person name="Grigoriev I.V."/>
            <person name="Favel A."/>
            <person name="Rosso M.N."/>
            <person name="Martin F."/>
        </authorList>
    </citation>
    <scope>NUCLEOTIDE SEQUENCE [LARGE SCALE GENOMIC DNA]</scope>
    <source>
        <strain evidence="2 3">CIRM-BRFM 2984</strain>
    </source>
</reference>
<evidence type="ECO:0008006" key="4">
    <source>
        <dbReference type="Google" id="ProtNLM"/>
    </source>
</evidence>
<dbReference type="Proteomes" id="UP001362999">
    <property type="component" value="Unassembled WGS sequence"/>
</dbReference>
<sequence>MALAPPGFRSWVLLFSCPVSNRCRCLLNGLTKMTSNAKHNPTPLRCLRHVPQQRKPTTSTPHPRSPVYPGTRRFPPANTPRHPPLLLVSVHQLLNALYTTPTLHPTPASSPRRPRRG</sequence>
<protein>
    <recommendedName>
        <fullName evidence="4">Secreted protein</fullName>
    </recommendedName>
</protein>